<dbReference type="InterPro" id="IPR010156">
    <property type="entry name" value="CRISPR-assoc_prot_Cas6"/>
</dbReference>
<sequence length="230" mass="27213">MKVYEIRIKLYVLQNISLESAQSTICSFIDKALVKNKDFAEFHSERKFKNYCFDSLYPLEKDKVYKEGKIYTLTLRTIDEKLVDFFSKELVNSFTEKLKALTAEKKIIPKKHIEKIYSITPMIMKNDSGYWKGKLSLEEFEKRIKENLIKKYNTFMNTKINEDFELYSGLEFKNRKPIIIKYKDIKLMGDKVSLNILENDLAQDMAYMCLGTGLSEMNSRGYGFMNYRFI</sequence>
<dbReference type="RefSeq" id="WP_191769264.1">
    <property type="nucleotide sequence ID" value="NZ_JACSRA010000022.1"/>
</dbReference>
<feature type="domain" description="CRISPR associated protein Cas6 C-terminal" evidence="4">
    <location>
        <begin position="116"/>
        <end position="226"/>
    </location>
</feature>
<protein>
    <submittedName>
        <fullName evidence="5">CRISPR-associated endoribonuclease Cas6</fullName>
    </submittedName>
</protein>
<evidence type="ECO:0000256" key="3">
    <source>
        <dbReference type="ARBA" id="ARBA00023118"/>
    </source>
</evidence>
<dbReference type="Gene3D" id="3.30.70.1900">
    <property type="match status" value="1"/>
</dbReference>
<dbReference type="InterPro" id="IPR049435">
    <property type="entry name" value="Cas_Cas6_C"/>
</dbReference>
<dbReference type="PANTHER" id="PTHR36984">
    <property type="entry name" value="CRISPR-ASSOCIATED ENDORIBONUCLEASE CAS6 1"/>
    <property type="match status" value="1"/>
</dbReference>
<dbReference type="EMBL" id="JACSRA010000022">
    <property type="protein sequence ID" value="MBD7912303.1"/>
    <property type="molecule type" value="Genomic_DNA"/>
</dbReference>
<dbReference type="NCBIfam" id="TIGR01877">
    <property type="entry name" value="cas_cas6"/>
    <property type="match status" value="1"/>
</dbReference>
<proteinExistence type="inferred from homology"/>
<evidence type="ECO:0000259" key="4">
    <source>
        <dbReference type="Pfam" id="PF01881"/>
    </source>
</evidence>
<evidence type="ECO:0000313" key="6">
    <source>
        <dbReference type="Proteomes" id="UP000627781"/>
    </source>
</evidence>
<evidence type="ECO:0000256" key="1">
    <source>
        <dbReference type="ARBA" id="ARBA00005937"/>
    </source>
</evidence>
<keyword evidence="6" id="KW-1185">Reference proteome</keyword>
<keyword evidence="2" id="KW-0694">RNA-binding</keyword>
<dbReference type="PANTHER" id="PTHR36984:SF1">
    <property type="entry name" value="CRISPR-ASSOCIATED ENDORIBONUCLEASE CAS6 1"/>
    <property type="match status" value="1"/>
</dbReference>
<evidence type="ECO:0000313" key="5">
    <source>
        <dbReference type="EMBL" id="MBD7912303.1"/>
    </source>
</evidence>
<comment type="caution">
    <text evidence="5">The sequence shown here is derived from an EMBL/GenBank/DDBJ whole genome shotgun (WGS) entry which is preliminary data.</text>
</comment>
<accession>A0ABR8PVW7</accession>
<organism evidence="5 6">
    <name type="scientific">Clostridium cibarium</name>
    <dbReference type="NCBI Taxonomy" id="2762247"/>
    <lineage>
        <taxon>Bacteria</taxon>
        <taxon>Bacillati</taxon>
        <taxon>Bacillota</taxon>
        <taxon>Clostridia</taxon>
        <taxon>Eubacteriales</taxon>
        <taxon>Clostridiaceae</taxon>
        <taxon>Clostridium</taxon>
    </lineage>
</organism>
<dbReference type="Proteomes" id="UP000627781">
    <property type="component" value="Unassembled WGS sequence"/>
</dbReference>
<gene>
    <name evidence="5" type="primary">cas6</name>
    <name evidence="5" type="ORF">H9661_13150</name>
</gene>
<dbReference type="Pfam" id="PF01881">
    <property type="entry name" value="Cas_Cas6_C"/>
    <property type="match status" value="1"/>
</dbReference>
<name>A0ABR8PVW7_9CLOT</name>
<keyword evidence="3" id="KW-0051">Antiviral defense</keyword>
<reference evidence="5 6" key="1">
    <citation type="submission" date="2020-08" db="EMBL/GenBank/DDBJ databases">
        <title>A Genomic Blueprint of the Chicken Gut Microbiome.</title>
        <authorList>
            <person name="Gilroy R."/>
            <person name="Ravi A."/>
            <person name="Getino M."/>
            <person name="Pursley I."/>
            <person name="Horton D.L."/>
            <person name="Alikhan N.-F."/>
            <person name="Baker D."/>
            <person name="Gharbi K."/>
            <person name="Hall N."/>
            <person name="Watson M."/>
            <person name="Adriaenssens E.M."/>
            <person name="Foster-Nyarko E."/>
            <person name="Jarju S."/>
            <person name="Secka A."/>
            <person name="Antonio M."/>
            <person name="Oren A."/>
            <person name="Chaudhuri R."/>
            <person name="La Ragione R.M."/>
            <person name="Hildebrand F."/>
            <person name="Pallen M.J."/>
        </authorList>
    </citation>
    <scope>NUCLEOTIDE SEQUENCE [LARGE SCALE GENOMIC DNA]</scope>
    <source>
        <strain evidence="5 6">Sa3CVN1</strain>
    </source>
</reference>
<comment type="similarity">
    <text evidence="1">Belongs to the CRISPR-associated protein Cas6/Cse3/CasE family.</text>
</comment>
<evidence type="ECO:0000256" key="2">
    <source>
        <dbReference type="ARBA" id="ARBA00022884"/>
    </source>
</evidence>